<dbReference type="SMART" id="SM00320">
    <property type="entry name" value="WD40"/>
    <property type="match status" value="6"/>
</dbReference>
<evidence type="ECO:0000256" key="1">
    <source>
        <dbReference type="ARBA" id="ARBA00004496"/>
    </source>
</evidence>
<dbReference type="SUPFAM" id="SSF50978">
    <property type="entry name" value="WD40 repeat-like"/>
    <property type="match status" value="2"/>
</dbReference>
<dbReference type="PROSITE" id="PS50082">
    <property type="entry name" value="WD_REPEATS_2"/>
    <property type="match status" value="1"/>
</dbReference>
<name>A0A9Q9EFE1_9PEZI</name>
<feature type="repeat" description="WD" evidence="7">
    <location>
        <begin position="224"/>
        <end position="246"/>
    </location>
</feature>
<reference evidence="8" key="1">
    <citation type="submission" date="2022-06" db="EMBL/GenBank/DDBJ databases">
        <title>Complete genome sequences of two strains of the flax pathogen Septoria linicola.</title>
        <authorList>
            <person name="Lapalu N."/>
            <person name="Simon A."/>
            <person name="Demenou B."/>
            <person name="Paumier D."/>
            <person name="Guillot M.-P."/>
            <person name="Gout L."/>
            <person name="Valade R."/>
        </authorList>
    </citation>
    <scope>NUCLEOTIDE SEQUENCE</scope>
    <source>
        <strain evidence="8">SE15195</strain>
    </source>
</reference>
<dbReference type="Proteomes" id="UP001056384">
    <property type="component" value="Chromosome 1"/>
</dbReference>
<dbReference type="PANTHER" id="PTHR14344:SF3">
    <property type="entry name" value="WD REPEAT-CONTAINING PROTEIN 6"/>
    <property type="match status" value="1"/>
</dbReference>
<dbReference type="OrthoDB" id="5594999at2759"/>
<dbReference type="GO" id="GO:0030488">
    <property type="term" value="P:tRNA methylation"/>
    <property type="evidence" value="ECO:0007669"/>
    <property type="project" value="TreeGrafter"/>
</dbReference>
<dbReference type="GO" id="GO:0005737">
    <property type="term" value="C:cytoplasm"/>
    <property type="evidence" value="ECO:0007669"/>
    <property type="project" value="UniProtKB-SubCell"/>
</dbReference>
<dbReference type="InterPro" id="IPR019775">
    <property type="entry name" value="WD40_repeat_CS"/>
</dbReference>
<dbReference type="AlphaFoldDB" id="A0A9Q9EFE1"/>
<comment type="subcellular location">
    <subcellularLocation>
        <location evidence="1">Cytoplasm</location>
    </subcellularLocation>
</comment>
<evidence type="ECO:0000256" key="4">
    <source>
        <dbReference type="ARBA" id="ARBA00022694"/>
    </source>
</evidence>
<accession>A0A9Q9EFE1</accession>
<dbReference type="InterPro" id="IPR051973">
    <property type="entry name" value="tRNA_Anticodon_Mtase-Reg"/>
</dbReference>
<dbReference type="EMBL" id="CP099418">
    <property type="protein sequence ID" value="USW47118.1"/>
    <property type="molecule type" value="Genomic_DNA"/>
</dbReference>
<organism evidence="8 9">
    <name type="scientific">Septoria linicola</name>
    <dbReference type="NCBI Taxonomy" id="215465"/>
    <lineage>
        <taxon>Eukaryota</taxon>
        <taxon>Fungi</taxon>
        <taxon>Dikarya</taxon>
        <taxon>Ascomycota</taxon>
        <taxon>Pezizomycotina</taxon>
        <taxon>Dothideomycetes</taxon>
        <taxon>Dothideomycetidae</taxon>
        <taxon>Mycosphaerellales</taxon>
        <taxon>Mycosphaerellaceae</taxon>
        <taxon>Septoria</taxon>
    </lineage>
</organism>
<dbReference type="InterPro" id="IPR001680">
    <property type="entry name" value="WD40_rpt"/>
</dbReference>
<keyword evidence="5" id="KW-0677">Repeat</keyword>
<dbReference type="Pfam" id="PF00400">
    <property type="entry name" value="WD40"/>
    <property type="match status" value="3"/>
</dbReference>
<evidence type="ECO:0000313" key="8">
    <source>
        <dbReference type="EMBL" id="USW47118.1"/>
    </source>
</evidence>
<proteinExistence type="inferred from homology"/>
<evidence type="ECO:0000313" key="9">
    <source>
        <dbReference type="Proteomes" id="UP001056384"/>
    </source>
</evidence>
<comment type="similarity">
    <text evidence="6">Belongs to the WD repeat WDR6 family.</text>
</comment>
<keyword evidence="9" id="KW-1185">Reference proteome</keyword>
<evidence type="ECO:0000256" key="2">
    <source>
        <dbReference type="ARBA" id="ARBA00022490"/>
    </source>
</evidence>
<evidence type="ECO:0000256" key="7">
    <source>
        <dbReference type="PROSITE-ProRule" id="PRU00221"/>
    </source>
</evidence>
<keyword evidence="4" id="KW-0819">tRNA processing</keyword>
<dbReference type="Gene3D" id="2.130.10.10">
    <property type="entry name" value="YVTN repeat-like/Quinoprotein amine dehydrogenase"/>
    <property type="match status" value="4"/>
</dbReference>
<sequence>MQHEHHRVPVTALAHWQQRFVLAGSGNCLQVHDVKVGSSPNSIQVFTEQAVHGIIVPEAVDDSRVVIWGGRLLRQLRLNNSDGSSTLQHEGGDIAIAKDWILDAAINPGDARRIAIITAHNALTIAIGGQTSMHLDLQDLVPGSNCILYCAQVTWLSPSSCLIASGTAFGDIIVWSCNISKHESRLIATHQTHYTFSAHDGSVFGLQIFPLGAGDEPSKKRRVLASCSDDRTVRLWDITDLSKRSISLEESQRETGFGSCSSNDTAAPACLAKTLGHISRIWHVKYVATSTQSCLLSFGEDATCITWILRETSDHTIDMQQTDLQRAHSGKHIWSAFVDDGTDHKAIMRDANNPHILTGGADGAIAVTEITDNARKVVRKLQPGTSNAASYRTYGFVSSSEVVAVTDDGTIELLTLNATKYFARSKTIATSVEQLRGYSTLSTADDLAFFAGRGQIYYYTQGDILHHVLLDGVEKVASLFAQSALSTDSSDGKTEHSLLITTVRSKCATWYQLRRRGNLALAVARTCVLEIPPGFIVTSFAEINKSNGQYFILGSRSGCVAIYALSEFHDEAAKSLLPASVIPGVHGIEAITSLQYHCGMLYSAGRDGTFAAHRIVFASHSTETSPNIDWNTIHQLTLPFGPNVEGIRCTEKGHIRVWGFRGKQFVVFDVGTQREIMAVECGGAHRSFTFNPGIDGGTFLWTKASELYYQHQEQLPYRLLDSGGHGREIKATAMSSINPALVATGAEDTNIKLLLLENGSWRCLHTLKKHITGIQHLKWSEDGNYLFSSGGVEEFYVWKVTHDLPVLDIGVVCESAYPHSTTSDLRIMNFDIQSRDPGFEITLVYSNSSIQKWHYLDKIWTRIAQSDYLTACLTQCLLLPSTHRSLTSRLLTASTDGHLVTWTTTDDSLSWHTRHKVHQSAILSLISHKLAPSHTSTDDYLLISGGDDNALGITRIFNNTLLKTLLVPRAHAAAVTALAITRSTNDHIWLASSSIDQRIKLWKIDISAAAKPGVEGIEIKLLQNVHTAVADVSSMEVVGEHRVLVCGVGMDLWRFDVGFFNGQG</sequence>
<dbReference type="PROSITE" id="PS00678">
    <property type="entry name" value="WD_REPEATS_1"/>
    <property type="match status" value="1"/>
</dbReference>
<dbReference type="PANTHER" id="PTHR14344">
    <property type="entry name" value="WD REPEAT PROTEIN"/>
    <property type="match status" value="1"/>
</dbReference>
<dbReference type="SUPFAM" id="SSF101908">
    <property type="entry name" value="Putative isomerase YbhE"/>
    <property type="match status" value="1"/>
</dbReference>
<keyword evidence="3 7" id="KW-0853">WD repeat</keyword>
<dbReference type="InterPro" id="IPR015943">
    <property type="entry name" value="WD40/YVTN_repeat-like_dom_sf"/>
</dbReference>
<evidence type="ECO:0000256" key="3">
    <source>
        <dbReference type="ARBA" id="ARBA00022574"/>
    </source>
</evidence>
<protein>
    <submittedName>
        <fullName evidence="8">WD40/YVTN repeat-like-containing domain superfamily</fullName>
    </submittedName>
</protein>
<keyword evidence="2" id="KW-0963">Cytoplasm</keyword>
<evidence type="ECO:0000256" key="6">
    <source>
        <dbReference type="ARBA" id="ARBA00038255"/>
    </source>
</evidence>
<dbReference type="InterPro" id="IPR036322">
    <property type="entry name" value="WD40_repeat_dom_sf"/>
</dbReference>
<evidence type="ECO:0000256" key="5">
    <source>
        <dbReference type="ARBA" id="ARBA00022737"/>
    </source>
</evidence>
<gene>
    <name evidence="8" type="ORF">Slin15195_G004370</name>
</gene>